<evidence type="ECO:0000256" key="4">
    <source>
        <dbReference type="ARBA" id="ARBA00022777"/>
    </source>
</evidence>
<dbReference type="Pfam" id="PF07005">
    <property type="entry name" value="SBD_N"/>
    <property type="match status" value="1"/>
</dbReference>
<dbReference type="InterPro" id="IPR031475">
    <property type="entry name" value="NBD_C"/>
</dbReference>
<keyword evidence="10" id="KW-1185">Reference proteome</keyword>
<comment type="similarity">
    <text evidence="1">Belongs to the four-carbon acid sugar kinase family.</text>
</comment>
<reference evidence="10" key="1">
    <citation type="journal article" date="2019" name="Int. J. Syst. Evol. Microbiol.">
        <title>The Global Catalogue of Microorganisms (GCM) 10K type strain sequencing project: providing services to taxonomists for standard genome sequencing and annotation.</title>
        <authorList>
            <consortium name="The Broad Institute Genomics Platform"/>
            <consortium name="The Broad Institute Genome Sequencing Center for Infectious Disease"/>
            <person name="Wu L."/>
            <person name="Ma J."/>
        </authorList>
    </citation>
    <scope>NUCLEOTIDE SEQUENCE [LARGE SCALE GENOMIC DNA]</scope>
    <source>
        <strain evidence="10">CGMCC 4.7106</strain>
    </source>
</reference>
<keyword evidence="6" id="KW-0119">Carbohydrate metabolism</keyword>
<protein>
    <submittedName>
        <fullName evidence="9">Four-carbon acid sugar kinase family protein</fullName>
    </submittedName>
</protein>
<feature type="domain" description="Four-carbon acid sugar kinase nucleotide binding" evidence="8">
    <location>
        <begin position="259"/>
        <end position="421"/>
    </location>
</feature>
<keyword evidence="2" id="KW-0808">Transferase</keyword>
<sequence length="431" mass="45925">MLIILDDDPTGTQTTRGLPVLTEWTVDALKSEIDRDGEAFFILTNSRALTEKAAIDLNQTIARNLSVAAAGRKFTLVSRGDSTLRGHFPLETDVLSAELGPFDATFLIPFFEAGGRITQEDVHYVREGERLIPVGETPFAKDPTFGFSSSNLKDYIVEKSHGRIATSEVFSLSLEVLRSGVGFVRDAVVELPEGCHCIVNATLPSDLQAFAAGLKLAEKAGRRFLFRTAAEFVAAYLGQATGELLDPAKLGPSSGIGGLIVVGSHVPKSTVQLERLISGEIMEPIELNVASLLNEDKRAAEIDAAGARMAATLGAGRDAVLFTSRKRIDGLDGESSLEIAGKVSSALVELVGGLNVRPRYLVAKGGITSSDLATKALRVKRAIVVGQILPGVPVWEIGEDSLFPGLLYVVFPGNVGSEDALVRLAENLSIK</sequence>
<dbReference type="Gene3D" id="3.40.980.20">
    <property type="entry name" value="Four-carbon acid sugar kinase, nucleotide binding domain"/>
    <property type="match status" value="1"/>
</dbReference>
<organism evidence="9 10">
    <name type="scientific">Luteolibacter algae</name>
    <dbReference type="NCBI Taxonomy" id="454151"/>
    <lineage>
        <taxon>Bacteria</taxon>
        <taxon>Pseudomonadati</taxon>
        <taxon>Verrucomicrobiota</taxon>
        <taxon>Verrucomicrobiia</taxon>
        <taxon>Verrucomicrobiales</taxon>
        <taxon>Verrucomicrobiaceae</taxon>
        <taxon>Luteolibacter</taxon>
    </lineage>
</organism>
<dbReference type="Pfam" id="PF17042">
    <property type="entry name" value="NBD_C"/>
    <property type="match status" value="1"/>
</dbReference>
<gene>
    <name evidence="9" type="ORF">ACFSSA_10300</name>
</gene>
<evidence type="ECO:0000256" key="6">
    <source>
        <dbReference type="ARBA" id="ARBA00023277"/>
    </source>
</evidence>
<evidence type="ECO:0000256" key="1">
    <source>
        <dbReference type="ARBA" id="ARBA00005715"/>
    </source>
</evidence>
<evidence type="ECO:0000256" key="5">
    <source>
        <dbReference type="ARBA" id="ARBA00022840"/>
    </source>
</evidence>
<dbReference type="GO" id="GO:0016301">
    <property type="term" value="F:kinase activity"/>
    <property type="evidence" value="ECO:0007669"/>
    <property type="project" value="UniProtKB-KW"/>
</dbReference>
<dbReference type="Proteomes" id="UP001597375">
    <property type="component" value="Unassembled WGS sequence"/>
</dbReference>
<keyword evidence="5" id="KW-0067">ATP-binding</keyword>
<name>A0ABW5D9L1_9BACT</name>
<dbReference type="Gene3D" id="3.40.50.10840">
    <property type="entry name" value="Putative sugar-binding, N-terminal domain"/>
    <property type="match status" value="1"/>
</dbReference>
<comment type="caution">
    <text evidence="9">The sequence shown here is derived from an EMBL/GenBank/DDBJ whole genome shotgun (WGS) entry which is preliminary data.</text>
</comment>
<dbReference type="SUPFAM" id="SSF142764">
    <property type="entry name" value="YgbK-like"/>
    <property type="match status" value="1"/>
</dbReference>
<evidence type="ECO:0000259" key="8">
    <source>
        <dbReference type="Pfam" id="PF17042"/>
    </source>
</evidence>
<keyword evidence="3" id="KW-0547">Nucleotide-binding</keyword>
<proteinExistence type="inferred from homology"/>
<evidence type="ECO:0000313" key="9">
    <source>
        <dbReference type="EMBL" id="MFD2257070.1"/>
    </source>
</evidence>
<dbReference type="InterPro" id="IPR042213">
    <property type="entry name" value="NBD_C_sf"/>
</dbReference>
<dbReference type="InterPro" id="IPR037051">
    <property type="entry name" value="4-carb_acid_sugar_kinase_N_sf"/>
</dbReference>
<dbReference type="EMBL" id="JBHUIT010000017">
    <property type="protein sequence ID" value="MFD2257070.1"/>
    <property type="molecule type" value="Genomic_DNA"/>
</dbReference>
<evidence type="ECO:0000313" key="10">
    <source>
        <dbReference type="Proteomes" id="UP001597375"/>
    </source>
</evidence>
<feature type="domain" description="Four-carbon acid sugar kinase N-terminal" evidence="7">
    <location>
        <begin position="2"/>
        <end position="235"/>
    </location>
</feature>
<dbReference type="RefSeq" id="WP_386820357.1">
    <property type="nucleotide sequence ID" value="NZ_JBHUIT010000017.1"/>
</dbReference>
<accession>A0ABW5D9L1</accession>
<evidence type="ECO:0000259" key="7">
    <source>
        <dbReference type="Pfam" id="PF07005"/>
    </source>
</evidence>
<evidence type="ECO:0000256" key="2">
    <source>
        <dbReference type="ARBA" id="ARBA00022679"/>
    </source>
</evidence>
<dbReference type="InterPro" id="IPR010737">
    <property type="entry name" value="4-carb_acid_sugar_kinase_N"/>
</dbReference>
<evidence type="ECO:0000256" key="3">
    <source>
        <dbReference type="ARBA" id="ARBA00022741"/>
    </source>
</evidence>
<keyword evidence="4 9" id="KW-0418">Kinase</keyword>